<name>A0ABM5CTR2_VICPA</name>
<dbReference type="InterPro" id="IPR001515">
    <property type="entry name" value="Ribosomal_eL32"/>
</dbReference>
<evidence type="ECO:0000256" key="5">
    <source>
        <dbReference type="SAM" id="MobiDB-lite"/>
    </source>
</evidence>
<feature type="region of interest" description="Disordered" evidence="5">
    <location>
        <begin position="60"/>
        <end position="89"/>
    </location>
</feature>
<accession>A0ABM5CTR2</accession>
<feature type="compositionally biased region" description="Low complexity" evidence="5">
    <location>
        <begin position="69"/>
        <end position="88"/>
    </location>
</feature>
<dbReference type="SUPFAM" id="SSF52042">
    <property type="entry name" value="Ribosomal protein L32e"/>
    <property type="match status" value="1"/>
</dbReference>
<reference evidence="7" key="1">
    <citation type="submission" date="2025-08" db="UniProtKB">
        <authorList>
            <consortium name="RefSeq"/>
        </authorList>
    </citation>
    <scope>IDENTIFICATION</scope>
</reference>
<evidence type="ECO:0000256" key="4">
    <source>
        <dbReference type="ARBA" id="ARBA00035335"/>
    </source>
</evidence>
<keyword evidence="6" id="KW-1185">Reference proteome</keyword>
<gene>
    <name evidence="7" type="primary">LOC102532986</name>
</gene>
<sequence length="137" mass="15286">MAALRPLVKPKTVKERTKKFIRHQSDQCVKIKQNWWKPRGTDNRVCRRLKGQILMPNIGYGSNKKKAHAAQQLPQGPGPQRQGAGSAADVQQSYCAEIAHNISSKNHKAIVERAAQLAIGVPLPTNRNTRLCSKENE</sequence>
<dbReference type="Pfam" id="PF01655">
    <property type="entry name" value="Ribosomal_L32e"/>
    <property type="match status" value="2"/>
</dbReference>
<dbReference type="GeneID" id="102532986"/>
<organism evidence="6 7">
    <name type="scientific">Vicugna pacos</name>
    <name type="common">Alpaca</name>
    <name type="synonym">Lama pacos</name>
    <dbReference type="NCBI Taxonomy" id="30538"/>
    <lineage>
        <taxon>Eukaryota</taxon>
        <taxon>Metazoa</taxon>
        <taxon>Chordata</taxon>
        <taxon>Craniata</taxon>
        <taxon>Vertebrata</taxon>
        <taxon>Euteleostomi</taxon>
        <taxon>Mammalia</taxon>
        <taxon>Eutheria</taxon>
        <taxon>Laurasiatheria</taxon>
        <taxon>Artiodactyla</taxon>
        <taxon>Tylopoda</taxon>
        <taxon>Camelidae</taxon>
        <taxon>Vicugna</taxon>
    </lineage>
</organism>
<dbReference type="InterPro" id="IPR036351">
    <property type="entry name" value="Ribosomal_eL32_sf"/>
</dbReference>
<comment type="similarity">
    <text evidence="1">Belongs to the eukaryotic ribosomal protein eL32 family.</text>
</comment>
<evidence type="ECO:0000256" key="2">
    <source>
        <dbReference type="ARBA" id="ARBA00022980"/>
    </source>
</evidence>
<evidence type="ECO:0000313" key="6">
    <source>
        <dbReference type="Proteomes" id="UP001652581"/>
    </source>
</evidence>
<proteinExistence type="inferred from homology"/>
<dbReference type="Proteomes" id="UP001652581">
    <property type="component" value="Chromosome X"/>
</dbReference>
<evidence type="ECO:0000256" key="3">
    <source>
        <dbReference type="ARBA" id="ARBA00023274"/>
    </source>
</evidence>
<evidence type="ECO:0000256" key="1">
    <source>
        <dbReference type="ARBA" id="ARBA00008431"/>
    </source>
</evidence>
<evidence type="ECO:0000313" key="7">
    <source>
        <dbReference type="RefSeq" id="XP_072812045.1"/>
    </source>
</evidence>
<dbReference type="PANTHER" id="PTHR23413:SF1">
    <property type="entry name" value="RIBOSOMAL PROTEIN L32"/>
    <property type="match status" value="1"/>
</dbReference>
<keyword evidence="3" id="KW-0687">Ribonucleoprotein</keyword>
<dbReference type="PANTHER" id="PTHR23413">
    <property type="entry name" value="60S RIBOSOMAL PROTEIN L32 AND DNA-DIRECTED RNA POLYMERASE II, SUBUNIT N"/>
    <property type="match status" value="1"/>
</dbReference>
<dbReference type="SMART" id="SM01393">
    <property type="entry name" value="Ribosomal_L32e"/>
    <property type="match status" value="1"/>
</dbReference>
<dbReference type="RefSeq" id="XP_072812045.1">
    <property type="nucleotide sequence ID" value="XM_072955944.1"/>
</dbReference>
<protein>
    <recommendedName>
        <fullName evidence="4">60S ribosomal protein L32</fullName>
    </recommendedName>
</protein>
<keyword evidence="2" id="KW-0689">Ribosomal protein</keyword>